<evidence type="ECO:0008006" key="3">
    <source>
        <dbReference type="Google" id="ProtNLM"/>
    </source>
</evidence>
<dbReference type="Proteomes" id="UP001054945">
    <property type="component" value="Unassembled WGS sequence"/>
</dbReference>
<reference evidence="1 2" key="1">
    <citation type="submission" date="2021-06" db="EMBL/GenBank/DDBJ databases">
        <title>Caerostris extrusa draft genome.</title>
        <authorList>
            <person name="Kono N."/>
            <person name="Arakawa K."/>
        </authorList>
    </citation>
    <scope>NUCLEOTIDE SEQUENCE [LARGE SCALE GENOMIC DNA]</scope>
</reference>
<keyword evidence="2" id="KW-1185">Reference proteome</keyword>
<gene>
    <name evidence="1" type="ORF">CEXT_567891</name>
</gene>
<accession>A0AAV4W0I9</accession>
<organism evidence="1 2">
    <name type="scientific">Caerostris extrusa</name>
    <name type="common">Bark spider</name>
    <name type="synonym">Caerostris bankana</name>
    <dbReference type="NCBI Taxonomy" id="172846"/>
    <lineage>
        <taxon>Eukaryota</taxon>
        <taxon>Metazoa</taxon>
        <taxon>Ecdysozoa</taxon>
        <taxon>Arthropoda</taxon>
        <taxon>Chelicerata</taxon>
        <taxon>Arachnida</taxon>
        <taxon>Araneae</taxon>
        <taxon>Araneomorphae</taxon>
        <taxon>Entelegynae</taxon>
        <taxon>Araneoidea</taxon>
        <taxon>Araneidae</taxon>
        <taxon>Caerostris</taxon>
    </lineage>
</organism>
<proteinExistence type="predicted"/>
<evidence type="ECO:0000313" key="1">
    <source>
        <dbReference type="EMBL" id="GIY75714.1"/>
    </source>
</evidence>
<evidence type="ECO:0000313" key="2">
    <source>
        <dbReference type="Proteomes" id="UP001054945"/>
    </source>
</evidence>
<name>A0AAV4W0I9_CAEEX</name>
<dbReference type="AlphaFoldDB" id="A0AAV4W0I9"/>
<protein>
    <recommendedName>
        <fullName evidence="3">Ycf15</fullName>
    </recommendedName>
</protein>
<sequence>MLYPSLVHSDSLFKNLNGTLNSHTREITEQKIFLKLPTFLVGEIYSEDWMRIRNENYMSGRLRTSSGWGGGQMSPDYPSDLVW</sequence>
<comment type="caution">
    <text evidence="1">The sequence shown here is derived from an EMBL/GenBank/DDBJ whole genome shotgun (WGS) entry which is preliminary data.</text>
</comment>
<dbReference type="EMBL" id="BPLR01015380">
    <property type="protein sequence ID" value="GIY75714.1"/>
    <property type="molecule type" value="Genomic_DNA"/>
</dbReference>